<dbReference type="CDD" id="cd02696">
    <property type="entry name" value="MurNAc-LAA"/>
    <property type="match status" value="1"/>
</dbReference>
<evidence type="ECO:0000313" key="5">
    <source>
        <dbReference type="EMBL" id="GEC86979.1"/>
    </source>
</evidence>
<reference evidence="6" key="2">
    <citation type="submission" date="2015-11" db="EMBL/GenBank/DDBJ databases">
        <authorList>
            <person name="Dugat-Bony E."/>
        </authorList>
    </citation>
    <scope>NUCLEOTIDE SEQUENCE [LARGE SCALE GENOMIC DNA]</scope>
    <source>
        <strain evidence="6">Mu292</strain>
    </source>
</reference>
<dbReference type="Proteomes" id="UP000182498">
    <property type="component" value="Unassembled WGS sequence"/>
</dbReference>
<dbReference type="OMA" id="NRKECDT"/>
<evidence type="ECO:0000313" key="6">
    <source>
        <dbReference type="Proteomes" id="UP000182498"/>
    </source>
</evidence>
<dbReference type="GO" id="GO:0009253">
    <property type="term" value="P:peptidoglycan catabolic process"/>
    <property type="evidence" value="ECO:0007669"/>
    <property type="project" value="InterPro"/>
</dbReference>
<reference evidence="5 7" key="3">
    <citation type="submission" date="2019-06" db="EMBL/GenBank/DDBJ databases">
        <title>Whole genome shotgun sequence of Corynebacterium variabile NBRC 15286.</title>
        <authorList>
            <person name="Hosoyama A."/>
            <person name="Uohara A."/>
            <person name="Ohji S."/>
            <person name="Ichikawa N."/>
        </authorList>
    </citation>
    <scope>NUCLEOTIDE SEQUENCE [LARGE SCALE GENOMIC DNA]</scope>
    <source>
        <strain evidence="5 7">NBRC 15286</strain>
    </source>
</reference>
<evidence type="ECO:0000313" key="4">
    <source>
        <dbReference type="EMBL" id="CUU64834.1"/>
    </source>
</evidence>
<feature type="region of interest" description="Disordered" evidence="2">
    <location>
        <begin position="21"/>
        <end position="54"/>
    </location>
</feature>
<name>A0A0X8XUA6_9CORY</name>
<dbReference type="PANTHER" id="PTHR30404">
    <property type="entry name" value="N-ACETYLMURAMOYL-L-ALANINE AMIDASE"/>
    <property type="match status" value="1"/>
</dbReference>
<accession>A0A0X8XUA6</accession>
<keyword evidence="1 4" id="KW-0378">Hydrolase</keyword>
<evidence type="ECO:0000256" key="1">
    <source>
        <dbReference type="ARBA" id="ARBA00022801"/>
    </source>
</evidence>
<dbReference type="EMBL" id="FAUH01000001">
    <property type="protein sequence ID" value="CUU64834.1"/>
    <property type="molecule type" value="Genomic_DNA"/>
</dbReference>
<evidence type="ECO:0000313" key="7">
    <source>
        <dbReference type="Proteomes" id="UP000319986"/>
    </source>
</evidence>
<dbReference type="InterPro" id="IPR002508">
    <property type="entry name" value="MurNAc-LAA_cat"/>
</dbReference>
<dbReference type="EC" id="3.5.1.28" evidence="4"/>
<dbReference type="Gene3D" id="3.40.630.40">
    <property type="entry name" value="Zn-dependent exopeptidases"/>
    <property type="match status" value="1"/>
</dbReference>
<evidence type="ECO:0000256" key="2">
    <source>
        <dbReference type="SAM" id="MobiDB-lite"/>
    </source>
</evidence>
<dbReference type="RefSeq" id="WP_014010747.1">
    <property type="nucleotide sequence ID" value="NZ_BJNT01000018.1"/>
</dbReference>
<dbReference type="Pfam" id="PF01520">
    <property type="entry name" value="Amidase_3"/>
    <property type="match status" value="1"/>
</dbReference>
<evidence type="ECO:0000259" key="3">
    <source>
        <dbReference type="SMART" id="SM00646"/>
    </source>
</evidence>
<organism evidence="4 6">
    <name type="scientific">Corynebacterium variabile</name>
    <dbReference type="NCBI Taxonomy" id="1727"/>
    <lineage>
        <taxon>Bacteria</taxon>
        <taxon>Bacillati</taxon>
        <taxon>Actinomycetota</taxon>
        <taxon>Actinomycetes</taxon>
        <taxon>Mycobacteriales</taxon>
        <taxon>Corynebacteriaceae</taxon>
        <taxon>Corynebacterium</taxon>
    </lineage>
</organism>
<sequence length="221" mass="23089">MSASTGNLGALAGRTVYLDPGHAGTAPPAELTADDGRGGTKPCNAPGTASDDGWPEHTFTWEISQQLRTILEDAGVTVLLSRADDVHRADCIDERTYKENASAADVVVSLHADVSGPGNTGFHISAVTDPLPHNLAGESSRLASTVRDAMVSAGLPVSNYLGTDGLNPRADLSGLNLSTKPKILIEFGNMRDADDLAALRSQEGRRQRARAVAEGLASYLA</sequence>
<reference evidence="4" key="1">
    <citation type="submission" date="2015-11" db="EMBL/GenBank/DDBJ databases">
        <authorList>
            <person name="Zhang Y."/>
            <person name="Guo Z."/>
        </authorList>
    </citation>
    <scope>NUCLEOTIDE SEQUENCE [LARGE SCALE GENOMIC DNA]</scope>
    <source>
        <strain evidence="4">Mu292</strain>
    </source>
</reference>
<dbReference type="Proteomes" id="UP000319986">
    <property type="component" value="Unassembled WGS sequence"/>
</dbReference>
<feature type="domain" description="MurNAc-LAA" evidence="3">
    <location>
        <begin position="96"/>
        <end position="217"/>
    </location>
</feature>
<dbReference type="SMART" id="SM00646">
    <property type="entry name" value="Ami_3"/>
    <property type="match status" value="1"/>
</dbReference>
<dbReference type="SUPFAM" id="SSF53187">
    <property type="entry name" value="Zn-dependent exopeptidases"/>
    <property type="match status" value="1"/>
</dbReference>
<keyword evidence="6" id="KW-1185">Reference proteome</keyword>
<dbReference type="EMBL" id="BJNT01000018">
    <property type="protein sequence ID" value="GEC86979.1"/>
    <property type="molecule type" value="Genomic_DNA"/>
</dbReference>
<dbReference type="GO" id="GO:0008745">
    <property type="term" value="F:N-acetylmuramoyl-L-alanine amidase activity"/>
    <property type="evidence" value="ECO:0007669"/>
    <property type="project" value="UniProtKB-EC"/>
</dbReference>
<dbReference type="GeneID" id="82888400"/>
<gene>
    <name evidence="5" type="primary">amiA</name>
    <name evidence="5" type="ORF">CVA01_22930</name>
    <name evidence="4" type="ORF">CVAR292_00138</name>
</gene>
<dbReference type="AlphaFoldDB" id="A0A0X8XUA6"/>
<protein>
    <submittedName>
        <fullName evidence="4">N-acetylmuramoyl-L-alanine amidase</fullName>
        <ecNumber evidence="4">3.5.1.28</ecNumber>
    </submittedName>
</protein>
<proteinExistence type="predicted"/>
<dbReference type="GO" id="GO:0030288">
    <property type="term" value="C:outer membrane-bounded periplasmic space"/>
    <property type="evidence" value="ECO:0007669"/>
    <property type="project" value="TreeGrafter"/>
</dbReference>
<dbReference type="InterPro" id="IPR050695">
    <property type="entry name" value="N-acetylmuramoyl_amidase_3"/>
</dbReference>
<dbReference type="PANTHER" id="PTHR30404:SF0">
    <property type="entry name" value="N-ACETYLMURAMOYL-L-ALANINE AMIDASE AMIC"/>
    <property type="match status" value="1"/>
</dbReference>